<dbReference type="Proteomes" id="UP000076555">
    <property type="component" value="Unassembled WGS sequence"/>
</dbReference>
<protein>
    <submittedName>
        <fullName evidence="2">Uncharacterized protein</fullName>
    </submittedName>
</protein>
<dbReference type="AlphaFoldDB" id="A0A166K6Y4"/>
<gene>
    <name evidence="2" type="ORF">A2T98_06325</name>
</gene>
<evidence type="ECO:0000256" key="1">
    <source>
        <dbReference type="SAM" id="SignalP"/>
    </source>
</evidence>
<accession>A0A166K6Y4</accession>
<dbReference type="RefSeq" id="WP_063872033.1">
    <property type="nucleotide sequence ID" value="NZ_CAWMRI010000072.1"/>
</dbReference>
<keyword evidence="1" id="KW-0732">Signal</keyword>
<feature type="signal peptide" evidence="1">
    <location>
        <begin position="1"/>
        <end position="26"/>
    </location>
</feature>
<evidence type="ECO:0000313" key="3">
    <source>
        <dbReference type="Proteomes" id="UP000076555"/>
    </source>
</evidence>
<comment type="caution">
    <text evidence="2">The sequence shown here is derived from an EMBL/GenBank/DDBJ whole genome shotgun (WGS) entry which is preliminary data.</text>
</comment>
<reference evidence="2 3" key="1">
    <citation type="submission" date="2016-04" db="EMBL/GenBank/DDBJ databases">
        <title>Draft Genome Assembly of the Bloom-forming Cyanobacterium Nodularia spumigena Strain CENA596 in Shrimp Production Ponds.</title>
        <authorList>
            <person name="Popin R.V."/>
            <person name="Rigonato J."/>
            <person name="Abreu V.A."/>
            <person name="Andreote A.P."/>
            <person name="Silveira S.B."/>
            <person name="Odebrecht C."/>
            <person name="Fiore M.F."/>
        </authorList>
    </citation>
    <scope>NUCLEOTIDE SEQUENCE [LARGE SCALE GENOMIC DNA]</scope>
    <source>
        <strain evidence="2 3">CENA596</strain>
    </source>
</reference>
<name>A0A166K6Y4_NODSP</name>
<organism evidence="2 3">
    <name type="scientific">Nodularia spumigena CENA596</name>
    <dbReference type="NCBI Taxonomy" id="1819295"/>
    <lineage>
        <taxon>Bacteria</taxon>
        <taxon>Bacillati</taxon>
        <taxon>Cyanobacteriota</taxon>
        <taxon>Cyanophyceae</taxon>
        <taxon>Nostocales</taxon>
        <taxon>Nodulariaceae</taxon>
        <taxon>Nodularia</taxon>
    </lineage>
</organism>
<proteinExistence type="predicted"/>
<feature type="chain" id="PRO_5007876156" evidence="1">
    <location>
        <begin position="27"/>
        <end position="150"/>
    </location>
</feature>
<sequence>MLGKKFSSIFSCSLATVALMSGSFIAPIQSYASEGQKVAQSRKFWEGATYVLGVASNVGSVIDIAVHCSEGGRSAWSFNHHPNTPPETKSLTEQITDRGALNYLAYQTCSYGIQGAYSVCQSLGGCKNLKSYKVAICPSCPQIMYIQRIY</sequence>
<evidence type="ECO:0000313" key="2">
    <source>
        <dbReference type="EMBL" id="KZL50662.1"/>
    </source>
</evidence>
<dbReference type="EMBL" id="LWAJ01000072">
    <property type="protein sequence ID" value="KZL50662.1"/>
    <property type="molecule type" value="Genomic_DNA"/>
</dbReference>